<dbReference type="OrthoDB" id="6723241at2759"/>
<accession>A0A9P0GPS5</accession>
<evidence type="ECO:0000313" key="1">
    <source>
        <dbReference type="EMBL" id="CAH1173912.1"/>
    </source>
</evidence>
<gene>
    <name evidence="1" type="ORF">PHAECO_LOCUS9797</name>
</gene>
<sequence>MEKCKASNQKTCFVTFDQPLYAKAQEIVANNPKFTNVIVRLGGFHLLMSFLGGIGYIMGGSGLKDIFSTIYAENSVEKMLAGHAYARAIRAHILCHLALAHVILESLEFTDEDRDVMKQLLGNLDRSTILRADENEAFRDVTTKFKEALAKLENNGPTAKLWIQYFQMVTLVKHFIEAERMGNWQLHLNTVQRMLPYFHASGHFLYAKCAHLYLQSMFDLELKMDPVEYKKFTTESFFTIRRTDKCWSGIWSDMTIEQTLMRMMHSSGGLTRGRGISDSVLAHWTLGISLHNVCEAFENYCDVHLDTSEQHVDARASRISRDDQDLNKLLHWFSQHPPFPEINSLFCISTGLVGDSTINCHLSRKMGLKGLNQMVTTYENFEAIKFKRKDKVIPLLAVNSSIKVGEETICLNPLMLFQRMCIAKKSEDEIKDYLKYELAPFPLSFF</sequence>
<dbReference type="PANTHER" id="PTHR47018">
    <property type="entry name" value="CXC DOMAIN-CONTAINING PROTEIN-RELATED"/>
    <property type="match status" value="1"/>
</dbReference>
<proteinExistence type="predicted"/>
<organism evidence="1 2">
    <name type="scientific">Phaedon cochleariae</name>
    <name type="common">Mustard beetle</name>
    <dbReference type="NCBI Taxonomy" id="80249"/>
    <lineage>
        <taxon>Eukaryota</taxon>
        <taxon>Metazoa</taxon>
        <taxon>Ecdysozoa</taxon>
        <taxon>Arthropoda</taxon>
        <taxon>Hexapoda</taxon>
        <taxon>Insecta</taxon>
        <taxon>Pterygota</taxon>
        <taxon>Neoptera</taxon>
        <taxon>Endopterygota</taxon>
        <taxon>Coleoptera</taxon>
        <taxon>Polyphaga</taxon>
        <taxon>Cucujiformia</taxon>
        <taxon>Chrysomeloidea</taxon>
        <taxon>Chrysomelidae</taxon>
        <taxon>Chrysomelinae</taxon>
        <taxon>Chrysomelini</taxon>
        <taxon>Phaedon</taxon>
    </lineage>
</organism>
<name>A0A9P0GPS5_PHACE</name>
<keyword evidence="2" id="KW-1185">Reference proteome</keyword>
<dbReference type="AlphaFoldDB" id="A0A9P0GPS5"/>
<reference evidence="1" key="1">
    <citation type="submission" date="2022-01" db="EMBL/GenBank/DDBJ databases">
        <authorList>
            <person name="King R."/>
        </authorList>
    </citation>
    <scope>NUCLEOTIDE SEQUENCE</scope>
</reference>
<dbReference type="Proteomes" id="UP001153737">
    <property type="component" value="Chromosome 6"/>
</dbReference>
<dbReference type="EMBL" id="OU896712">
    <property type="protein sequence ID" value="CAH1173912.1"/>
    <property type="molecule type" value="Genomic_DNA"/>
</dbReference>
<reference evidence="1" key="2">
    <citation type="submission" date="2022-10" db="EMBL/GenBank/DDBJ databases">
        <authorList>
            <consortium name="ENA_rothamsted_submissions"/>
            <consortium name="culmorum"/>
            <person name="King R."/>
        </authorList>
    </citation>
    <scope>NUCLEOTIDE SEQUENCE</scope>
</reference>
<evidence type="ECO:0000313" key="2">
    <source>
        <dbReference type="Proteomes" id="UP001153737"/>
    </source>
</evidence>
<protein>
    <submittedName>
        <fullName evidence="1">Uncharacterized protein</fullName>
    </submittedName>
</protein>
<dbReference type="PANTHER" id="PTHR47018:SF3">
    <property type="entry name" value="MYCBP-ASSOCIATED PROTEIN"/>
    <property type="match status" value="1"/>
</dbReference>